<dbReference type="SMART" id="SM00233">
    <property type="entry name" value="PH"/>
    <property type="match status" value="1"/>
</dbReference>
<dbReference type="EMBL" id="JBJQND010000011">
    <property type="protein sequence ID" value="KAL3861671.1"/>
    <property type="molecule type" value="Genomic_DNA"/>
</dbReference>
<evidence type="ECO:0000256" key="1">
    <source>
        <dbReference type="SAM" id="MobiDB-lite"/>
    </source>
</evidence>
<organism evidence="3 4">
    <name type="scientific">Sinanodonta woodiana</name>
    <name type="common">Chinese pond mussel</name>
    <name type="synonym">Anodonta woodiana</name>
    <dbReference type="NCBI Taxonomy" id="1069815"/>
    <lineage>
        <taxon>Eukaryota</taxon>
        <taxon>Metazoa</taxon>
        <taxon>Spiralia</taxon>
        <taxon>Lophotrochozoa</taxon>
        <taxon>Mollusca</taxon>
        <taxon>Bivalvia</taxon>
        <taxon>Autobranchia</taxon>
        <taxon>Heteroconchia</taxon>
        <taxon>Palaeoheterodonta</taxon>
        <taxon>Unionida</taxon>
        <taxon>Unionoidea</taxon>
        <taxon>Unionidae</taxon>
        <taxon>Unioninae</taxon>
        <taxon>Sinanodonta</taxon>
    </lineage>
</organism>
<dbReference type="PROSITE" id="PS50003">
    <property type="entry name" value="PH_DOMAIN"/>
    <property type="match status" value="1"/>
</dbReference>
<dbReference type="PANTHER" id="PTHR12844">
    <property type="entry name" value="CONNECTOR ENCHANCER OF KINASE SUPPRESSOR OF RAS"/>
    <property type="match status" value="1"/>
</dbReference>
<dbReference type="InterPro" id="IPR011993">
    <property type="entry name" value="PH-like_dom_sf"/>
</dbReference>
<feature type="compositionally biased region" description="Low complexity" evidence="1">
    <location>
        <begin position="455"/>
        <end position="467"/>
    </location>
</feature>
<feature type="domain" description="PH" evidence="2">
    <location>
        <begin position="68"/>
        <end position="164"/>
    </location>
</feature>
<gene>
    <name evidence="3" type="ORF">ACJMK2_007695</name>
</gene>
<dbReference type="InterPro" id="IPR001849">
    <property type="entry name" value="PH_domain"/>
</dbReference>
<feature type="compositionally biased region" description="Polar residues" evidence="1">
    <location>
        <begin position="230"/>
        <end position="241"/>
    </location>
</feature>
<dbReference type="Pfam" id="PF00169">
    <property type="entry name" value="PH"/>
    <property type="match status" value="1"/>
</dbReference>
<comment type="caution">
    <text evidence="3">The sequence shown here is derived from an EMBL/GenBank/DDBJ whole genome shotgun (WGS) entry which is preliminary data.</text>
</comment>
<feature type="region of interest" description="Disordered" evidence="1">
    <location>
        <begin position="219"/>
        <end position="241"/>
    </location>
</feature>
<name>A0ABD3VKI5_SINWO</name>
<dbReference type="Proteomes" id="UP001634394">
    <property type="component" value="Unassembled WGS sequence"/>
</dbReference>
<protein>
    <recommendedName>
        <fullName evidence="2">PH domain-containing protein</fullName>
    </recommendedName>
</protein>
<feature type="region of interest" description="Disordered" evidence="1">
    <location>
        <begin position="451"/>
        <end position="477"/>
    </location>
</feature>
<accession>A0ABD3VKI5</accession>
<feature type="region of interest" description="Disordered" evidence="1">
    <location>
        <begin position="23"/>
        <end position="52"/>
    </location>
</feature>
<proteinExistence type="predicted"/>
<dbReference type="SUPFAM" id="SSF50729">
    <property type="entry name" value="PH domain-like"/>
    <property type="match status" value="1"/>
</dbReference>
<reference evidence="3 4" key="1">
    <citation type="submission" date="2024-11" db="EMBL/GenBank/DDBJ databases">
        <title>Chromosome-level genome assembly of the freshwater bivalve Anodonta woodiana.</title>
        <authorList>
            <person name="Chen X."/>
        </authorList>
    </citation>
    <scope>NUCLEOTIDE SEQUENCE [LARGE SCALE GENOMIC DNA]</scope>
    <source>
        <strain evidence="3">MN2024</strain>
        <tissue evidence="3">Gills</tissue>
    </source>
</reference>
<dbReference type="Gene3D" id="2.30.29.30">
    <property type="entry name" value="Pleckstrin-homology domain (PH domain)/Phosphotyrosine-binding domain (PTB)"/>
    <property type="match status" value="1"/>
</dbReference>
<dbReference type="AlphaFoldDB" id="A0ABD3VKI5"/>
<dbReference type="PANTHER" id="PTHR12844:SF42">
    <property type="entry name" value="CONNECTOR ENHANCER OF KSR PROTEIN CNK"/>
    <property type="match status" value="1"/>
</dbReference>
<dbReference type="InterPro" id="IPR051566">
    <property type="entry name" value="CNKSR"/>
</dbReference>
<feature type="compositionally biased region" description="Basic and acidic residues" evidence="1">
    <location>
        <begin position="23"/>
        <end position="36"/>
    </location>
</feature>
<keyword evidence="4" id="KW-1185">Reference proteome</keyword>
<evidence type="ECO:0000259" key="2">
    <source>
        <dbReference type="PROSITE" id="PS50003"/>
    </source>
</evidence>
<evidence type="ECO:0000313" key="4">
    <source>
        <dbReference type="Proteomes" id="UP001634394"/>
    </source>
</evidence>
<sequence>MWAYKFICIQGCSVKRKGSRDIKRSRSFSSDRKNMEADAAETNGTQSGLRKKHKPLTVRKIPVSELVNPSTSGYLERRIFNGQWIRYWYVLFEHTLYSYLTPDDSVTVDVIDLPNYSVTSLVDKFRGKRFVLQLWHEVFSTVYLSADTREIMTEWCEHLHNAMQISETIPNASEDVDQIEESTSTDCETTIQNEALDLRQTVKQKLLEEMLRQKYELERKQAERQRKQKSSGIETDKQTNLNCELTSEEQRMSDVVRLRQRRLSTQIKATTIQKQIQPKKGLFSFGNKKKADESKNMYLKEQLKELTHKLHKIDLDLTQCEKGSTSSDILDCNQNRKYSSRTAFPSDENDVAFSEMDPSMHHTNSIKTAMQKWTTRTFSKRKQLKSSKTDEMNGNIFRSRDSISDCNGYDSQDDSLSDNSVIDLTKLSHKSKDSDLKLDLSFTDSKPLRTFRQRSTTSCSSSSSAASPKREVDPSVMAEIEAFEEMTKQVLSARSDRSISK</sequence>
<feature type="region of interest" description="Disordered" evidence="1">
    <location>
        <begin position="376"/>
        <end position="397"/>
    </location>
</feature>
<evidence type="ECO:0000313" key="3">
    <source>
        <dbReference type="EMBL" id="KAL3861671.1"/>
    </source>
</evidence>